<name>A0AAV9G6F8_9PEZI</name>
<dbReference type="AlphaFoldDB" id="A0AAV9G6F8"/>
<sequence length="297" mass="32848">MHTSLKQTIAQFQTMVSSWATTGSSPFIHTHLYKAHLPRCVGDAFTSLAAYVMITQSQSPSPKHDSTAEDTVLRIIASKIETIILDEDTNLKEKEIPTFSHIARVHALLVLVAIGLFDGDIRLRHTAERHLATLGRWNGEMLDAARRAAWSGELLLGGAAACFDGERRDGEGMPCGTATKKSGVEALWQAFVLSETVRRTWLVCTGVRGAYRLPQDGQLHRAGGLMFTTAQGIWDAPSAWTWAKLCAEKDVGFMEHAQTKRLFGERRPDEVDTFGKLMLVATWGAERMEIWGGHLNC</sequence>
<evidence type="ECO:0000313" key="1">
    <source>
        <dbReference type="EMBL" id="KAK4442942.1"/>
    </source>
</evidence>
<keyword evidence="2" id="KW-1185">Reference proteome</keyword>
<protein>
    <recommendedName>
        <fullName evidence="3">Transcription factor domain-containing protein</fullName>
    </recommendedName>
</protein>
<proteinExistence type="predicted"/>
<dbReference type="EMBL" id="MU866003">
    <property type="protein sequence ID" value="KAK4442942.1"/>
    <property type="molecule type" value="Genomic_DNA"/>
</dbReference>
<gene>
    <name evidence="1" type="ORF">QBC34DRAFT_417967</name>
</gene>
<reference evidence="1" key="1">
    <citation type="journal article" date="2023" name="Mol. Phylogenet. Evol.">
        <title>Genome-scale phylogeny and comparative genomics of the fungal order Sordariales.</title>
        <authorList>
            <person name="Hensen N."/>
            <person name="Bonometti L."/>
            <person name="Westerberg I."/>
            <person name="Brannstrom I.O."/>
            <person name="Guillou S."/>
            <person name="Cros-Aarteil S."/>
            <person name="Calhoun S."/>
            <person name="Haridas S."/>
            <person name="Kuo A."/>
            <person name="Mondo S."/>
            <person name="Pangilinan J."/>
            <person name="Riley R."/>
            <person name="LaButti K."/>
            <person name="Andreopoulos B."/>
            <person name="Lipzen A."/>
            <person name="Chen C."/>
            <person name="Yan M."/>
            <person name="Daum C."/>
            <person name="Ng V."/>
            <person name="Clum A."/>
            <person name="Steindorff A."/>
            <person name="Ohm R.A."/>
            <person name="Martin F."/>
            <person name="Silar P."/>
            <person name="Natvig D.O."/>
            <person name="Lalanne C."/>
            <person name="Gautier V."/>
            <person name="Ament-Velasquez S.L."/>
            <person name="Kruys A."/>
            <person name="Hutchinson M.I."/>
            <person name="Powell A.J."/>
            <person name="Barry K."/>
            <person name="Miller A.N."/>
            <person name="Grigoriev I.V."/>
            <person name="Debuchy R."/>
            <person name="Gladieux P."/>
            <person name="Hiltunen Thoren M."/>
            <person name="Johannesson H."/>
        </authorList>
    </citation>
    <scope>NUCLEOTIDE SEQUENCE</scope>
    <source>
        <strain evidence="1">PSN243</strain>
    </source>
</reference>
<evidence type="ECO:0008006" key="3">
    <source>
        <dbReference type="Google" id="ProtNLM"/>
    </source>
</evidence>
<comment type="caution">
    <text evidence="1">The sequence shown here is derived from an EMBL/GenBank/DDBJ whole genome shotgun (WGS) entry which is preliminary data.</text>
</comment>
<organism evidence="1 2">
    <name type="scientific">Podospora aff. communis PSN243</name>
    <dbReference type="NCBI Taxonomy" id="3040156"/>
    <lineage>
        <taxon>Eukaryota</taxon>
        <taxon>Fungi</taxon>
        <taxon>Dikarya</taxon>
        <taxon>Ascomycota</taxon>
        <taxon>Pezizomycotina</taxon>
        <taxon>Sordariomycetes</taxon>
        <taxon>Sordariomycetidae</taxon>
        <taxon>Sordariales</taxon>
        <taxon>Podosporaceae</taxon>
        <taxon>Podospora</taxon>
    </lineage>
</organism>
<evidence type="ECO:0000313" key="2">
    <source>
        <dbReference type="Proteomes" id="UP001321760"/>
    </source>
</evidence>
<reference evidence="1" key="2">
    <citation type="submission" date="2023-05" db="EMBL/GenBank/DDBJ databases">
        <authorList>
            <consortium name="Lawrence Berkeley National Laboratory"/>
            <person name="Steindorff A."/>
            <person name="Hensen N."/>
            <person name="Bonometti L."/>
            <person name="Westerberg I."/>
            <person name="Brannstrom I.O."/>
            <person name="Guillou S."/>
            <person name="Cros-Aarteil S."/>
            <person name="Calhoun S."/>
            <person name="Haridas S."/>
            <person name="Kuo A."/>
            <person name="Mondo S."/>
            <person name="Pangilinan J."/>
            <person name="Riley R."/>
            <person name="Labutti K."/>
            <person name="Andreopoulos B."/>
            <person name="Lipzen A."/>
            <person name="Chen C."/>
            <person name="Yanf M."/>
            <person name="Daum C."/>
            <person name="Ng V."/>
            <person name="Clum A."/>
            <person name="Ohm R."/>
            <person name="Martin F."/>
            <person name="Silar P."/>
            <person name="Natvig D."/>
            <person name="Lalanne C."/>
            <person name="Gautier V."/>
            <person name="Ament-Velasquez S.L."/>
            <person name="Kruys A."/>
            <person name="Hutchinson M.I."/>
            <person name="Powell A.J."/>
            <person name="Barry K."/>
            <person name="Miller A.N."/>
            <person name="Grigoriev I.V."/>
            <person name="Debuchy R."/>
            <person name="Gladieux P."/>
            <person name="Thoren M.H."/>
            <person name="Johannesson H."/>
        </authorList>
    </citation>
    <scope>NUCLEOTIDE SEQUENCE</scope>
    <source>
        <strain evidence="1">PSN243</strain>
    </source>
</reference>
<accession>A0AAV9G6F8</accession>
<dbReference type="Proteomes" id="UP001321760">
    <property type="component" value="Unassembled WGS sequence"/>
</dbReference>